<evidence type="ECO:0000313" key="3">
    <source>
        <dbReference type="EMBL" id="PIW16765.1"/>
    </source>
</evidence>
<feature type="region of interest" description="Disordered" evidence="1">
    <location>
        <begin position="45"/>
        <end position="68"/>
    </location>
</feature>
<comment type="caution">
    <text evidence="3">The sequence shown here is derived from an EMBL/GenBank/DDBJ whole genome shotgun (WGS) entry which is preliminary data.</text>
</comment>
<feature type="domain" description="Flagellar basal body rod protein N-terminal" evidence="2">
    <location>
        <begin position="8"/>
        <end position="35"/>
    </location>
</feature>
<evidence type="ECO:0000256" key="1">
    <source>
        <dbReference type="SAM" id="MobiDB-lite"/>
    </source>
</evidence>
<dbReference type="EMBL" id="PFFQ01000035">
    <property type="protein sequence ID" value="PIW16765.1"/>
    <property type="molecule type" value="Genomic_DNA"/>
</dbReference>
<organism evidence="3 4">
    <name type="scientific">bacterium (Candidatus Blackallbacteria) CG17_big_fil_post_rev_8_21_14_2_50_48_46</name>
    <dbReference type="NCBI Taxonomy" id="2014261"/>
    <lineage>
        <taxon>Bacteria</taxon>
        <taxon>Candidatus Blackallbacteria</taxon>
    </lineage>
</organism>
<evidence type="ECO:0000313" key="4">
    <source>
        <dbReference type="Proteomes" id="UP000231019"/>
    </source>
</evidence>
<dbReference type="Pfam" id="PF00460">
    <property type="entry name" value="Flg_bb_rod"/>
    <property type="match status" value="1"/>
</dbReference>
<reference evidence="3 4" key="1">
    <citation type="submission" date="2017-09" db="EMBL/GenBank/DDBJ databases">
        <title>Depth-based differentiation of microbial function through sediment-hosted aquifers and enrichment of novel symbionts in the deep terrestrial subsurface.</title>
        <authorList>
            <person name="Probst A.J."/>
            <person name="Ladd B."/>
            <person name="Jarett J.K."/>
            <person name="Geller-Mcgrath D.E."/>
            <person name="Sieber C.M."/>
            <person name="Emerson J.B."/>
            <person name="Anantharaman K."/>
            <person name="Thomas B.C."/>
            <person name="Malmstrom R."/>
            <person name="Stieglmeier M."/>
            <person name="Klingl A."/>
            <person name="Woyke T."/>
            <person name="Ryan C.M."/>
            <person name="Banfield J.F."/>
        </authorList>
    </citation>
    <scope>NUCLEOTIDE SEQUENCE [LARGE SCALE GENOMIC DNA]</scope>
    <source>
        <strain evidence="3">CG17_big_fil_post_rev_8_21_14_2_50_48_46</strain>
    </source>
</reference>
<dbReference type="AlphaFoldDB" id="A0A2M7G4D3"/>
<name>A0A2M7G4D3_9BACT</name>
<evidence type="ECO:0000259" key="2">
    <source>
        <dbReference type="Pfam" id="PF00460"/>
    </source>
</evidence>
<dbReference type="Proteomes" id="UP000231019">
    <property type="component" value="Unassembled WGS sequence"/>
</dbReference>
<sequence>MSQFFSASISAVQAASQALNTSAQNLANLNTPEFQARRTVFREQAPTGVQAEEQSTGEATEITEESTTQLNVKRLSEAAIRSLKTGDEMLGEVINLRA</sequence>
<gene>
    <name evidence="3" type="ORF">COW36_11515</name>
</gene>
<protein>
    <recommendedName>
        <fullName evidence="2">Flagellar basal body rod protein N-terminal domain-containing protein</fullName>
    </recommendedName>
</protein>
<dbReference type="InterPro" id="IPR001444">
    <property type="entry name" value="Flag_bb_rod_N"/>
</dbReference>
<accession>A0A2M7G4D3</accession>
<proteinExistence type="predicted"/>